<name>A0ABD4Z8I7_9CREN</name>
<evidence type="ECO:0000313" key="1">
    <source>
        <dbReference type="EMBL" id="MDK6029029.1"/>
    </source>
</evidence>
<evidence type="ECO:0000313" key="2">
    <source>
        <dbReference type="Proteomes" id="UP001529235"/>
    </source>
</evidence>
<organism evidence="1 2">
    <name type="scientific">Ignisphaera cupida</name>
    <dbReference type="NCBI Taxonomy" id="3050454"/>
    <lineage>
        <taxon>Archaea</taxon>
        <taxon>Thermoproteota</taxon>
        <taxon>Thermoprotei</taxon>
        <taxon>Desulfurococcales</taxon>
        <taxon>Desulfurococcaceae</taxon>
        <taxon>Ignisphaera</taxon>
    </lineage>
</organism>
<dbReference type="RefSeq" id="WP_285274010.1">
    <property type="nucleotide sequence ID" value="NZ_JASNVW010000003.1"/>
</dbReference>
<dbReference type="Proteomes" id="UP001529235">
    <property type="component" value="Unassembled WGS sequence"/>
</dbReference>
<reference evidence="1 2" key="1">
    <citation type="submission" date="2023-05" db="EMBL/GenBank/DDBJ databases">
        <title>A new hyperthermophilic archaea 'Ignisphaera cupida' sp. nov. and description of the family 'Ignisphaeraceae' fam. nov.</title>
        <authorList>
            <person name="Podosokorskaya O.A."/>
            <person name="Elcheninov A.G."/>
            <person name="Klukina A."/>
            <person name="Merkel A.Y."/>
        </authorList>
    </citation>
    <scope>NUCLEOTIDE SEQUENCE [LARGE SCALE GENOMIC DNA]</scope>
    <source>
        <strain evidence="1 2">4213-co</strain>
    </source>
</reference>
<dbReference type="EMBL" id="JASNVW010000003">
    <property type="protein sequence ID" value="MDK6029029.1"/>
    <property type="molecule type" value="Genomic_DNA"/>
</dbReference>
<proteinExistence type="predicted"/>
<sequence length="428" mass="49586">MSCNIKELLSKLKERIHIDSSKVPRFNSVDDVELFDIFRGCVVKFIAGNEMDIVNEWLLHVKNVLDETSKLLGISGYTFPKEFISFMSDPFQHLKKKIFNYSYDLIRGNITLDEFYSKAFQALTTSIRTNLRSCYQIWALTSIIKILGEMGYTIAYPETKHLNFDRSGKQRLGIIPPNFILFNIGKGYLSFFHEAPRPLSWEDTSDLQRIWGLYTALRPDVMVYSGKVLNIVNLSNNPPVEKPDAILEFKELEDWWRRSRDLRGYFKKPLTAEEWKSKWIDGLFEGLGEAMGIRKSEVRKRVEEGSSLRVKEYQLIVLYKTTYKPMRMVLVSRKEIPSDIKKFFADYSIDVIDNVEFNEKKLEAVAQFLNDLASFGSADTVLIEVSKNVAAKLEEIKNVLNLRSIDAVIEYIIKKICVEDVKHDVVFC</sequence>
<evidence type="ECO:0008006" key="3">
    <source>
        <dbReference type="Google" id="ProtNLM"/>
    </source>
</evidence>
<dbReference type="AlphaFoldDB" id="A0ABD4Z8I7"/>
<accession>A0ABD4Z8I7</accession>
<gene>
    <name evidence="1" type="ORF">QPL79_06595</name>
</gene>
<keyword evidence="2" id="KW-1185">Reference proteome</keyword>
<protein>
    <recommendedName>
        <fullName evidence="3">DUF790 family protein</fullName>
    </recommendedName>
</protein>
<comment type="caution">
    <text evidence="1">The sequence shown here is derived from an EMBL/GenBank/DDBJ whole genome shotgun (WGS) entry which is preliminary data.</text>
</comment>